<dbReference type="EMBL" id="AVPJ01000001">
    <property type="protein sequence ID" value="KGN35046.1"/>
    <property type="molecule type" value="Genomic_DNA"/>
</dbReference>
<dbReference type="AlphaFoldDB" id="A0A0A0JHE1"/>
<feature type="domain" description="Rhodanese" evidence="1">
    <location>
        <begin position="304"/>
        <end position="339"/>
    </location>
</feature>
<dbReference type="Gene3D" id="3.40.50.1820">
    <property type="entry name" value="alpha/beta hydrolase"/>
    <property type="match status" value="1"/>
</dbReference>
<dbReference type="PROSITE" id="PS50206">
    <property type="entry name" value="RHODANESE_3"/>
    <property type="match status" value="1"/>
</dbReference>
<dbReference type="InterPro" id="IPR000801">
    <property type="entry name" value="Esterase-like"/>
</dbReference>
<dbReference type="eggNOG" id="COG2382">
    <property type="taxonomic scope" value="Bacteria"/>
</dbReference>
<proteinExistence type="predicted"/>
<dbReference type="OrthoDB" id="9775130at2"/>
<dbReference type="Pfam" id="PF00756">
    <property type="entry name" value="Esterase"/>
    <property type="match status" value="1"/>
</dbReference>
<dbReference type="Proteomes" id="UP000030002">
    <property type="component" value="Unassembled WGS sequence"/>
</dbReference>
<gene>
    <name evidence="2" type="ORF">N802_02110</name>
</gene>
<name>A0A0A0JHE1_9MICO</name>
<dbReference type="SUPFAM" id="SSF53474">
    <property type="entry name" value="alpha/beta-Hydrolases"/>
    <property type="match status" value="1"/>
</dbReference>
<dbReference type="PANTHER" id="PTHR48098:SF3">
    <property type="entry name" value="IRON(III) ENTEROBACTIN ESTERASE"/>
    <property type="match status" value="1"/>
</dbReference>
<dbReference type="InterPro" id="IPR029058">
    <property type="entry name" value="AB_hydrolase_fold"/>
</dbReference>
<evidence type="ECO:0000313" key="2">
    <source>
        <dbReference type="EMBL" id="KGN35046.1"/>
    </source>
</evidence>
<reference evidence="2 3" key="1">
    <citation type="submission" date="2013-08" db="EMBL/GenBank/DDBJ databases">
        <title>The genome sequence of Knoellia sinensis.</title>
        <authorList>
            <person name="Zhu W."/>
            <person name="Wang G."/>
        </authorList>
    </citation>
    <scope>NUCLEOTIDE SEQUENCE [LARGE SCALE GENOMIC DNA]</scope>
    <source>
        <strain evidence="2 3">KCTC 19936</strain>
    </source>
</reference>
<accession>A0A0A0JHE1</accession>
<evidence type="ECO:0000259" key="1">
    <source>
        <dbReference type="PROSITE" id="PS50206"/>
    </source>
</evidence>
<sequence>MPPKLLDDHVRFRFDPAGGDVTSVVLECDPAIPGSREFALVDGLWELALPRPDLDRIEYRFVVTRPLPDGVAAETVLDPDNPVTVETAFGSRSVMQMPGYAVPSWLAAPAVPGSFHPMALAGETHDDVPVTLWSPDGHDGQALPLVLVNDGPEYDQLASITQFSAAKIAAGELPPHRLALAHPVLRDAWYSGSPSYLRTIAEQGFARIGEVAPIRGPVVVVGASLGGLTALLVALLDEDEIGGVFSQSGSFFQASLDGRESGYKYFDRISHKVKDILDTREAARPLHVAMTCGALEENADNNRHMAAALRRAGHEVTYAEVADLHNYTAWRDALDPHLTQLLRDVWGEAQG</sequence>
<dbReference type="InterPro" id="IPR001763">
    <property type="entry name" value="Rhodanese-like_dom"/>
</dbReference>
<protein>
    <recommendedName>
        <fullName evidence="1">Rhodanese domain-containing protein</fullName>
    </recommendedName>
</protein>
<evidence type="ECO:0000313" key="3">
    <source>
        <dbReference type="Proteomes" id="UP000030002"/>
    </source>
</evidence>
<dbReference type="RefSeq" id="WP_052109307.1">
    <property type="nucleotide sequence ID" value="NZ_AVPJ01000001.1"/>
</dbReference>
<dbReference type="InterPro" id="IPR050583">
    <property type="entry name" value="Mycobacterial_A85_antigen"/>
</dbReference>
<dbReference type="STRING" id="1385520.N802_02110"/>
<comment type="caution">
    <text evidence="2">The sequence shown here is derived from an EMBL/GenBank/DDBJ whole genome shotgun (WGS) entry which is preliminary data.</text>
</comment>
<keyword evidence="3" id="KW-1185">Reference proteome</keyword>
<organism evidence="2 3">
    <name type="scientific">Knoellia sinensis KCTC 19936</name>
    <dbReference type="NCBI Taxonomy" id="1385520"/>
    <lineage>
        <taxon>Bacteria</taxon>
        <taxon>Bacillati</taxon>
        <taxon>Actinomycetota</taxon>
        <taxon>Actinomycetes</taxon>
        <taxon>Micrococcales</taxon>
        <taxon>Intrasporangiaceae</taxon>
        <taxon>Knoellia</taxon>
    </lineage>
</organism>
<dbReference type="PANTHER" id="PTHR48098">
    <property type="entry name" value="ENTEROCHELIN ESTERASE-RELATED"/>
    <property type="match status" value="1"/>
</dbReference>